<evidence type="ECO:0000313" key="2">
    <source>
        <dbReference type="Proteomes" id="UP000028681"/>
    </source>
</evidence>
<sequence>MDLILAIEHWPLRQAIVALYRRQFTIISLPDAVPFSPRTLSALHRTGSLLVTDRQRNHLLQTVERVRRHSLIPVIIINRRESYLTQLIARFFNGAHALSYDAFYHHIQRRTFHPLDLYFLPYSRGAPDACWGAGETVYARLNAFGLMTLYQRGVTLREAAVLVSLSFHNSTAMTARLLGIHEQAVVHCKRMLGNKLGLDHNRPDFISHIFLSSGVRSGPCEME</sequence>
<proteinExistence type="predicted"/>
<reference evidence="1 2" key="1">
    <citation type="journal article" date="2012" name="PLoS ONE">
        <title>Edwardsiella comparative phylogenomics reveal the new intra/inter-species taxonomic relationships, virulence evolution and niche adaptation mechanisms.</title>
        <authorList>
            <person name="Yang M."/>
            <person name="Lv Y."/>
            <person name="Xiao J."/>
            <person name="Wu H."/>
            <person name="Zheng H."/>
            <person name="Liu Q."/>
            <person name="Zhang Y."/>
            <person name="Wang Q."/>
        </authorList>
    </citation>
    <scope>NUCLEOTIDE SEQUENCE [LARGE SCALE GENOMIC DNA]</scope>
    <source>
        <strain evidence="2">080813</strain>
    </source>
</reference>
<dbReference type="Proteomes" id="UP000028681">
    <property type="component" value="Chromosome"/>
</dbReference>
<gene>
    <name evidence="1" type="ORF">ETEE_1991</name>
</gene>
<dbReference type="RefSeq" id="WP_034163013.1">
    <property type="nucleotide sequence ID" value="NZ_CP006664.1"/>
</dbReference>
<evidence type="ECO:0000313" key="1">
    <source>
        <dbReference type="EMBL" id="AIJ08437.1"/>
    </source>
</evidence>
<dbReference type="AlphaFoldDB" id="A0A076LP00"/>
<accession>A0A076LP00</accession>
<dbReference type="HOGENOM" id="CLU_1173941_0_0_6"/>
<organism evidence="1 2">
    <name type="scientific">Edwardsiella anguillarum ET080813</name>
    <dbReference type="NCBI Taxonomy" id="667120"/>
    <lineage>
        <taxon>Bacteria</taxon>
        <taxon>Pseudomonadati</taxon>
        <taxon>Pseudomonadota</taxon>
        <taxon>Gammaproteobacteria</taxon>
        <taxon>Enterobacterales</taxon>
        <taxon>Hafniaceae</taxon>
        <taxon>Edwardsiella</taxon>
    </lineage>
</organism>
<protein>
    <submittedName>
        <fullName evidence="1">Uncharacterized protein</fullName>
    </submittedName>
</protein>
<name>A0A076LP00_9GAMM</name>
<dbReference type="GeneID" id="33939603"/>
<dbReference type="EMBL" id="CP006664">
    <property type="protein sequence ID" value="AIJ08437.1"/>
    <property type="molecule type" value="Genomic_DNA"/>
</dbReference>
<dbReference type="KEGG" id="ete:ETEE_1991"/>